<sequence length="178" mass="20663">MVNRNRLLLEAQTNELRRLADLEKMEAKALTLEQELATSEEKARQAEQALLESAKRVKELEEAEEELQLQLQVVTEERDSARQKEEQLFAVTNEKDQEIERIRDGYVLADDGYRMNSKEDELSELQEQLERYQSLLEMTGAKGGGSETSDPTKPKDDKLGAEITQLYERRMQQQEMKQ</sequence>
<reference evidence="3" key="2">
    <citation type="submission" date="2015-06" db="UniProtKB">
        <authorList>
            <consortium name="EnsemblProtists"/>
        </authorList>
    </citation>
    <scope>IDENTIFICATION</scope>
    <source>
        <strain evidence="3">Pr102</strain>
    </source>
</reference>
<dbReference type="VEuPathDB" id="FungiDB:KRP23_758"/>
<organism evidence="3 4">
    <name type="scientific">Phytophthora ramorum</name>
    <name type="common">Sudden oak death agent</name>
    <dbReference type="NCBI Taxonomy" id="164328"/>
    <lineage>
        <taxon>Eukaryota</taxon>
        <taxon>Sar</taxon>
        <taxon>Stramenopiles</taxon>
        <taxon>Oomycota</taxon>
        <taxon>Peronosporomycetes</taxon>
        <taxon>Peronosporales</taxon>
        <taxon>Peronosporaceae</taxon>
        <taxon>Phytophthora</taxon>
    </lineage>
</organism>
<dbReference type="EnsemblProtists" id="Phyra85789">
    <property type="protein sequence ID" value="Phyra85789"/>
    <property type="gene ID" value="Phyra85789"/>
</dbReference>
<dbReference type="HOGENOM" id="CLU_1513486_0_0_1"/>
<keyword evidence="4" id="KW-1185">Reference proteome</keyword>
<reference evidence="4" key="1">
    <citation type="journal article" date="2006" name="Science">
        <title>Phytophthora genome sequences uncover evolutionary origins and mechanisms of pathogenesis.</title>
        <authorList>
            <person name="Tyler B.M."/>
            <person name="Tripathy S."/>
            <person name="Zhang X."/>
            <person name="Dehal P."/>
            <person name="Jiang R.H."/>
            <person name="Aerts A."/>
            <person name="Arredondo F.D."/>
            <person name="Baxter L."/>
            <person name="Bensasson D."/>
            <person name="Beynon J.L."/>
            <person name="Chapman J."/>
            <person name="Damasceno C.M."/>
            <person name="Dorrance A.E."/>
            <person name="Dou D."/>
            <person name="Dickerman A.W."/>
            <person name="Dubchak I.L."/>
            <person name="Garbelotto M."/>
            <person name="Gijzen M."/>
            <person name="Gordon S.G."/>
            <person name="Govers F."/>
            <person name="Grunwald N.J."/>
            <person name="Huang W."/>
            <person name="Ivors K.L."/>
            <person name="Jones R.W."/>
            <person name="Kamoun S."/>
            <person name="Krampis K."/>
            <person name="Lamour K.H."/>
            <person name="Lee M.K."/>
            <person name="McDonald W.H."/>
            <person name="Medina M."/>
            <person name="Meijer H.J."/>
            <person name="Nordberg E.K."/>
            <person name="Maclean D.J."/>
            <person name="Ospina-Giraldo M.D."/>
            <person name="Morris P.F."/>
            <person name="Phuntumart V."/>
            <person name="Putnam N.H."/>
            <person name="Rash S."/>
            <person name="Rose J.K."/>
            <person name="Sakihama Y."/>
            <person name="Salamov A.A."/>
            <person name="Savidor A."/>
            <person name="Scheuring C.F."/>
            <person name="Smith B.M."/>
            <person name="Sobral B.W."/>
            <person name="Terry A."/>
            <person name="Torto-Alalibo T.A."/>
            <person name="Win J."/>
            <person name="Xu Z."/>
            <person name="Zhang H."/>
            <person name="Grigoriev I.V."/>
            <person name="Rokhsar D.S."/>
            <person name="Boore J.L."/>
        </authorList>
    </citation>
    <scope>NUCLEOTIDE SEQUENCE [LARGE SCALE GENOMIC DNA]</scope>
    <source>
        <strain evidence="4">Pr102</strain>
    </source>
</reference>
<dbReference type="VEuPathDB" id="FungiDB:KRP22_6339"/>
<keyword evidence="1" id="KW-0175">Coiled coil</keyword>
<evidence type="ECO:0000256" key="1">
    <source>
        <dbReference type="SAM" id="Coils"/>
    </source>
</evidence>
<evidence type="ECO:0000313" key="3">
    <source>
        <dbReference type="EnsemblProtists" id="Phyra85789"/>
    </source>
</evidence>
<dbReference type="Proteomes" id="UP000005238">
    <property type="component" value="Unassembled WGS sequence"/>
</dbReference>
<dbReference type="STRING" id="164328.H3H593"/>
<accession>H3H593</accession>
<dbReference type="eggNOG" id="ENOG502RGEX">
    <property type="taxonomic scope" value="Eukaryota"/>
</dbReference>
<dbReference type="EMBL" id="DS566303">
    <property type="status" value="NOT_ANNOTATED_CDS"/>
    <property type="molecule type" value="Genomic_DNA"/>
</dbReference>
<feature type="compositionally biased region" description="Basic and acidic residues" evidence="2">
    <location>
        <begin position="150"/>
        <end position="160"/>
    </location>
</feature>
<dbReference type="InParanoid" id="H3H593"/>
<dbReference type="AlphaFoldDB" id="H3H593"/>
<evidence type="ECO:0000313" key="4">
    <source>
        <dbReference type="Proteomes" id="UP000005238"/>
    </source>
</evidence>
<proteinExistence type="predicted"/>
<feature type="region of interest" description="Disordered" evidence="2">
    <location>
        <begin position="136"/>
        <end position="162"/>
    </location>
</feature>
<evidence type="ECO:0000256" key="2">
    <source>
        <dbReference type="SAM" id="MobiDB-lite"/>
    </source>
</evidence>
<protein>
    <submittedName>
        <fullName evidence="3">Uncharacterized protein</fullName>
    </submittedName>
</protein>
<feature type="coiled-coil region" evidence="1">
    <location>
        <begin position="22"/>
        <end position="84"/>
    </location>
</feature>
<name>H3H593_PHYRM</name>